<dbReference type="PROSITE" id="PS51005">
    <property type="entry name" value="NAC"/>
    <property type="match status" value="1"/>
</dbReference>
<feature type="compositionally biased region" description="Low complexity" evidence="5">
    <location>
        <begin position="267"/>
        <end position="277"/>
    </location>
</feature>
<feature type="region of interest" description="Disordered" evidence="5">
    <location>
        <begin position="203"/>
        <end position="224"/>
    </location>
</feature>
<protein>
    <submittedName>
        <fullName evidence="8">NAC domain-containing protein 73-like</fullName>
    </submittedName>
</protein>
<dbReference type="Proteomes" id="UP000504609">
    <property type="component" value="Unplaced"/>
</dbReference>
<dbReference type="GO" id="GO:0003700">
    <property type="term" value="F:DNA-binding transcription factor activity"/>
    <property type="evidence" value="ECO:0007669"/>
    <property type="project" value="InterPro"/>
</dbReference>
<proteinExistence type="predicted"/>
<dbReference type="GO" id="GO:0000976">
    <property type="term" value="F:transcription cis-regulatory region binding"/>
    <property type="evidence" value="ECO:0007669"/>
    <property type="project" value="TreeGrafter"/>
</dbReference>
<gene>
    <name evidence="8" type="primary">LOC111433912</name>
</gene>
<keyword evidence="4" id="KW-0539">Nucleus</keyword>
<organism evidence="7 8">
    <name type="scientific">Cucurbita moschata</name>
    <name type="common">Winter crookneck squash</name>
    <name type="synonym">Cucurbita pepo var. moschata</name>
    <dbReference type="NCBI Taxonomy" id="3662"/>
    <lineage>
        <taxon>Eukaryota</taxon>
        <taxon>Viridiplantae</taxon>
        <taxon>Streptophyta</taxon>
        <taxon>Embryophyta</taxon>
        <taxon>Tracheophyta</taxon>
        <taxon>Spermatophyta</taxon>
        <taxon>Magnoliopsida</taxon>
        <taxon>eudicotyledons</taxon>
        <taxon>Gunneridae</taxon>
        <taxon>Pentapetalae</taxon>
        <taxon>rosids</taxon>
        <taxon>fabids</taxon>
        <taxon>Cucurbitales</taxon>
        <taxon>Cucurbitaceae</taxon>
        <taxon>Cucurbiteae</taxon>
        <taxon>Cucurbita</taxon>
    </lineage>
</organism>
<evidence type="ECO:0000256" key="5">
    <source>
        <dbReference type="SAM" id="MobiDB-lite"/>
    </source>
</evidence>
<dbReference type="GeneID" id="111433912"/>
<name>A0A6J1EFS5_CUCMO</name>
<dbReference type="RefSeq" id="XP_022926952.1">
    <property type="nucleotide sequence ID" value="XM_023071184.1"/>
</dbReference>
<dbReference type="PANTHER" id="PTHR31079">
    <property type="entry name" value="NAC DOMAIN-CONTAINING PROTEIN 73"/>
    <property type="match status" value="1"/>
</dbReference>
<evidence type="ECO:0000313" key="7">
    <source>
        <dbReference type="Proteomes" id="UP000504609"/>
    </source>
</evidence>
<keyword evidence="7" id="KW-1185">Reference proteome</keyword>
<evidence type="ECO:0000259" key="6">
    <source>
        <dbReference type="PROSITE" id="PS51005"/>
    </source>
</evidence>
<keyword evidence="3" id="KW-0804">Transcription</keyword>
<evidence type="ECO:0000256" key="4">
    <source>
        <dbReference type="ARBA" id="ARBA00023242"/>
    </source>
</evidence>
<dbReference type="FunFam" id="2.170.150.80:FF:000009">
    <property type="entry name" value="NAC domain-containing protein 8"/>
    <property type="match status" value="1"/>
</dbReference>
<feature type="region of interest" description="Disordered" evidence="5">
    <location>
        <begin position="114"/>
        <end position="135"/>
    </location>
</feature>
<dbReference type="Pfam" id="PF02365">
    <property type="entry name" value="NAM"/>
    <property type="match status" value="1"/>
</dbReference>
<feature type="region of interest" description="Disordered" evidence="5">
    <location>
        <begin position="266"/>
        <end position="290"/>
    </location>
</feature>
<feature type="domain" description="NAC" evidence="6">
    <location>
        <begin position="41"/>
        <end position="202"/>
    </location>
</feature>
<evidence type="ECO:0000313" key="8">
    <source>
        <dbReference type="RefSeq" id="XP_022926952.1"/>
    </source>
</evidence>
<dbReference type="GO" id="GO:0005634">
    <property type="term" value="C:nucleus"/>
    <property type="evidence" value="ECO:0007669"/>
    <property type="project" value="TreeGrafter"/>
</dbReference>
<dbReference type="KEGG" id="cmos:111433912"/>
<keyword evidence="1" id="KW-0805">Transcription regulation</keyword>
<feature type="compositionally biased region" description="Polar residues" evidence="5">
    <location>
        <begin position="278"/>
        <end position="290"/>
    </location>
</feature>
<reference evidence="8" key="1">
    <citation type="submission" date="2025-08" db="UniProtKB">
        <authorList>
            <consortium name="RefSeq"/>
        </authorList>
    </citation>
    <scope>IDENTIFICATION</scope>
    <source>
        <tissue evidence="8">Young leaves</tissue>
    </source>
</reference>
<dbReference type="Gene3D" id="2.170.150.80">
    <property type="entry name" value="NAC domain"/>
    <property type="match status" value="1"/>
</dbReference>
<dbReference type="SUPFAM" id="SSF101941">
    <property type="entry name" value="NAC domain"/>
    <property type="match status" value="1"/>
</dbReference>
<dbReference type="InterPro" id="IPR044799">
    <property type="entry name" value="SOG1-like"/>
</dbReference>
<feature type="compositionally biased region" description="Basic and acidic residues" evidence="5">
    <location>
        <begin position="124"/>
        <end position="135"/>
    </location>
</feature>
<evidence type="ECO:0000256" key="2">
    <source>
        <dbReference type="ARBA" id="ARBA00023125"/>
    </source>
</evidence>
<sequence>MNWLNPNEGGLGVAFPSIICPSCAHPIRFQRQGGFEGWGRLPAGVKFDPSDQQILEHLDAQVKRDKRKLHPLLDQFIPTLDGEDGICYTHPQNLPGMRKDGEIRHFFHRPSKAYTAGSRKRRKVQTDKEGTETRWHKTGKTRPIIGADGGVVMGFKKILVLYSNYGSERKPQKTNWIMHQYHLGVTEHEKDGQLVASKVFFQKQPRQSSSSHQNSIVKQWGGGDGGYSPDTSAVFVDYGNPMMSSLYEIGGGEKVHREFDFGEGEGEASSSVVVSGAHSTHSNTRQTTFS</sequence>
<feature type="compositionally biased region" description="Polar residues" evidence="5">
    <location>
        <begin position="204"/>
        <end position="217"/>
    </location>
</feature>
<dbReference type="InterPro" id="IPR003441">
    <property type="entry name" value="NAC-dom"/>
</dbReference>
<accession>A0A6J1EFS5</accession>
<dbReference type="PANTHER" id="PTHR31079:SF20">
    <property type="entry name" value="NAC DOMAIN-CONTAINING PROTEIN 10"/>
    <property type="match status" value="1"/>
</dbReference>
<evidence type="ECO:0000256" key="1">
    <source>
        <dbReference type="ARBA" id="ARBA00023015"/>
    </source>
</evidence>
<dbReference type="InterPro" id="IPR036093">
    <property type="entry name" value="NAC_dom_sf"/>
</dbReference>
<dbReference type="AlphaFoldDB" id="A0A6J1EFS5"/>
<evidence type="ECO:0000256" key="3">
    <source>
        <dbReference type="ARBA" id="ARBA00023163"/>
    </source>
</evidence>
<keyword evidence="2" id="KW-0238">DNA-binding</keyword>